<evidence type="ECO:0000313" key="9">
    <source>
        <dbReference type="EMBL" id="KPJ69977.1"/>
    </source>
</evidence>
<feature type="transmembrane region" description="Helical" evidence="8">
    <location>
        <begin position="309"/>
        <end position="338"/>
    </location>
</feature>
<keyword evidence="4 8" id="KW-0547">Nucleotide-binding</keyword>
<feature type="transmembrane region" description="Helical" evidence="8">
    <location>
        <begin position="277"/>
        <end position="297"/>
    </location>
</feature>
<evidence type="ECO:0000256" key="8">
    <source>
        <dbReference type="RuleBase" id="RU363121"/>
    </source>
</evidence>
<accession>A0A0S7Y6X3</accession>
<dbReference type="CDD" id="cd06174">
    <property type="entry name" value="MFS"/>
    <property type="match status" value="1"/>
</dbReference>
<dbReference type="Proteomes" id="UP000051861">
    <property type="component" value="Unassembled WGS sequence"/>
</dbReference>
<feature type="transmembrane region" description="Helical" evidence="8">
    <location>
        <begin position="182"/>
        <end position="202"/>
    </location>
</feature>
<evidence type="ECO:0000256" key="1">
    <source>
        <dbReference type="ARBA" id="ARBA00004141"/>
    </source>
</evidence>
<evidence type="ECO:0000256" key="2">
    <source>
        <dbReference type="ARBA" id="ARBA00022448"/>
    </source>
</evidence>
<feature type="transmembrane region" description="Helical" evidence="8">
    <location>
        <begin position="420"/>
        <end position="439"/>
    </location>
</feature>
<evidence type="ECO:0000256" key="4">
    <source>
        <dbReference type="ARBA" id="ARBA00022741"/>
    </source>
</evidence>
<dbReference type="InterPro" id="IPR016024">
    <property type="entry name" value="ARM-type_fold"/>
</dbReference>
<dbReference type="Pfam" id="PF03219">
    <property type="entry name" value="TLC"/>
    <property type="match status" value="1"/>
</dbReference>
<feature type="transmembrane region" description="Helical" evidence="8">
    <location>
        <begin position="383"/>
        <end position="400"/>
    </location>
</feature>
<dbReference type="InterPro" id="IPR004667">
    <property type="entry name" value="ADP_ATP_car_bac_type"/>
</dbReference>
<keyword evidence="5 8" id="KW-0067">ATP-binding</keyword>
<feature type="transmembrane region" description="Helical" evidence="8">
    <location>
        <begin position="152"/>
        <end position="170"/>
    </location>
</feature>
<dbReference type="Pfam" id="PF13646">
    <property type="entry name" value="HEAT_2"/>
    <property type="match status" value="1"/>
</dbReference>
<evidence type="ECO:0000313" key="10">
    <source>
        <dbReference type="Proteomes" id="UP000051861"/>
    </source>
</evidence>
<feature type="transmembrane region" description="Helical" evidence="8">
    <location>
        <begin position="92"/>
        <end position="113"/>
    </location>
</feature>
<keyword evidence="6 8" id="KW-1133">Transmembrane helix</keyword>
<evidence type="ECO:0000256" key="5">
    <source>
        <dbReference type="ARBA" id="ARBA00022840"/>
    </source>
</evidence>
<evidence type="ECO:0000256" key="7">
    <source>
        <dbReference type="ARBA" id="ARBA00023136"/>
    </source>
</evidence>
<proteinExistence type="inferred from homology"/>
<feature type="transmembrane region" description="Helical" evidence="8">
    <location>
        <begin position="63"/>
        <end position="80"/>
    </location>
</feature>
<reference evidence="9 10" key="1">
    <citation type="journal article" date="2015" name="Microbiome">
        <title>Genomic resolution of linkages in carbon, nitrogen, and sulfur cycling among widespread estuary sediment bacteria.</title>
        <authorList>
            <person name="Baker B.J."/>
            <person name="Lazar C.S."/>
            <person name="Teske A.P."/>
            <person name="Dick G.J."/>
        </authorList>
    </citation>
    <scope>NUCLEOTIDE SEQUENCE [LARGE SCALE GENOMIC DNA]</scope>
    <source>
        <strain evidence="9">DG_54_3</strain>
    </source>
</reference>
<dbReference type="GO" id="GO:0016020">
    <property type="term" value="C:membrane"/>
    <property type="evidence" value="ECO:0007669"/>
    <property type="project" value="UniProtKB-SubCell"/>
</dbReference>
<gene>
    <name evidence="9" type="ORF">AMJ44_01460</name>
</gene>
<organism evidence="9 10">
    <name type="scientific">candidate division WOR-1 bacterium DG_54_3</name>
    <dbReference type="NCBI Taxonomy" id="1703775"/>
    <lineage>
        <taxon>Bacteria</taxon>
        <taxon>Bacillati</taxon>
        <taxon>Saganbacteria</taxon>
    </lineage>
</organism>
<dbReference type="GO" id="GO:0005524">
    <property type="term" value="F:ATP binding"/>
    <property type="evidence" value="ECO:0007669"/>
    <property type="project" value="UniProtKB-KW"/>
</dbReference>
<protein>
    <recommendedName>
        <fullName evidence="8">ADP,ATP carrier protein</fullName>
    </recommendedName>
</protein>
<name>A0A0S7Y6X3_UNCSA</name>
<keyword evidence="2 8" id="KW-0813">Transport</keyword>
<comment type="similarity">
    <text evidence="8">Belongs to the ADP/ATP translocase tlc family.</text>
</comment>
<dbReference type="Gene3D" id="1.25.10.10">
    <property type="entry name" value="Leucine-rich Repeat Variant"/>
    <property type="match status" value="1"/>
</dbReference>
<keyword evidence="3 8" id="KW-0812">Transmembrane</keyword>
<comment type="caution">
    <text evidence="9">The sequence shown here is derived from an EMBL/GenBank/DDBJ whole genome shotgun (WGS) entry which is preliminary data.</text>
</comment>
<comment type="subcellular location">
    <subcellularLocation>
        <location evidence="1 8">Membrane</location>
        <topology evidence="1 8">Multi-pass membrane protein</topology>
    </subcellularLocation>
</comment>
<dbReference type="EMBL" id="LIZX01000010">
    <property type="protein sequence ID" value="KPJ69977.1"/>
    <property type="molecule type" value="Genomic_DNA"/>
</dbReference>
<dbReference type="InterPro" id="IPR036259">
    <property type="entry name" value="MFS_trans_sf"/>
</dbReference>
<feature type="transmembrane region" description="Helical" evidence="8">
    <location>
        <begin position="119"/>
        <end position="140"/>
    </location>
</feature>
<dbReference type="GO" id="GO:0005471">
    <property type="term" value="F:ATP:ADP antiporter activity"/>
    <property type="evidence" value="ECO:0007669"/>
    <property type="project" value="InterPro"/>
</dbReference>
<feature type="transmembrane region" description="Helical" evidence="8">
    <location>
        <begin position="239"/>
        <end position="257"/>
    </location>
</feature>
<dbReference type="SUPFAM" id="SSF103473">
    <property type="entry name" value="MFS general substrate transporter"/>
    <property type="match status" value="1"/>
</dbReference>
<dbReference type="PANTHER" id="PTHR43596:SF1">
    <property type="entry name" value="ADP,ATP CARRIER PROTEIN"/>
    <property type="match status" value="1"/>
</dbReference>
<dbReference type="PANTHER" id="PTHR43596">
    <property type="entry name" value="ADP,ATP CARRIER PROTEIN"/>
    <property type="match status" value="1"/>
</dbReference>
<dbReference type="SUPFAM" id="SSF48371">
    <property type="entry name" value="ARM repeat"/>
    <property type="match status" value="1"/>
</dbReference>
<dbReference type="Gene3D" id="1.20.1250.20">
    <property type="entry name" value="MFS general substrate transporter like domains"/>
    <property type="match status" value="1"/>
</dbReference>
<feature type="transmembrane region" description="Helical" evidence="8">
    <location>
        <begin position="25"/>
        <end position="43"/>
    </location>
</feature>
<dbReference type="AlphaFoldDB" id="A0A0S7Y6X3"/>
<dbReference type="InterPro" id="IPR011989">
    <property type="entry name" value="ARM-like"/>
</dbReference>
<evidence type="ECO:0000256" key="3">
    <source>
        <dbReference type="ARBA" id="ARBA00022692"/>
    </source>
</evidence>
<sequence>MTETERTRFHKFIARFVDVKSGEETIAILLFAFFFLITSPHTIIKALRYTDLLSKVGSQGLPLAYLFSAVVTGFVVLLYSKIQSRISNQISIVFSLIFFIVTGFLFLIFLKTGGKTLSYLYWIWANVLIVVLMTHFGLMISEVFNPRQARRLIGFCGSGGILGGVLGGFGASFLTKAHLGEFLLPLACGLLFACIFVVRTIFKLRKKDQVSKGDVQKVSSQPQKFGFKDSFDIVRKDHYLVLIAAIVIITGIIATFIDFQFSSQVEKYFLQKEAMQSFFGMFFGGLTTFAFFLQLLLTSSFLKNFGVRLTLLLAPIVLMFGSAGILIGGLTLPLVIFIKGSDESLAFSLNQSVREILYIPIPLDLRYKVRPFIDMFINRFAKVTAAILLFIGGFLANYFGAGVKEVPYLSPIKDPKLAEYLTWGIIAFLFLWVILNFKISKEYISMVKENIPLKWSRVDKTVSEAVDIDYTKMVFDTVESKNRSSVLYAMHLFDLLEKDKLTPEIKKMISQKVDEVKVSSLSDLFDAEGATWFPDIDDDINQESLITDIREIMSLETYQKLMKIHADKVMEESKKSEVEKMELAKAIGMMDVNAALVGKLEALISDHSPEVSRYAIESAAKLRKEALIPAIIHKLSHPLIREDAISALKNYGEAALSALESYLKDSRIDMVLRKAVVSVLASMGTHLATDILVNELKQDSDELDSDIIDALEHIRIKKYDIYIPSKIAIRKTFAIIKKYCQTYVELQELKPGKKHDEERKRFQKVLDKHFVNIFKLLGLYYPQEDIVKAYQNLRAGTKHSVAFAIELLDNTLRKDMRDAVLPLVEDVSPPARMRKFQHMLKNL</sequence>
<keyword evidence="7 8" id="KW-0472">Membrane</keyword>
<evidence type="ECO:0000256" key="6">
    <source>
        <dbReference type="ARBA" id="ARBA00022989"/>
    </source>
</evidence>